<evidence type="ECO:0000256" key="4">
    <source>
        <dbReference type="ARBA" id="ARBA00023186"/>
    </source>
</evidence>
<dbReference type="Proteomes" id="UP001139157">
    <property type="component" value="Unassembled WGS sequence"/>
</dbReference>
<evidence type="ECO:0000256" key="2">
    <source>
        <dbReference type="ARBA" id="ARBA00006411"/>
    </source>
</evidence>
<accession>A0A9X2J0L5</accession>
<comment type="similarity">
    <text evidence="2">Belongs to the EspG family.</text>
</comment>
<keyword evidence="3" id="KW-0963">Cytoplasm</keyword>
<evidence type="ECO:0000256" key="1">
    <source>
        <dbReference type="ARBA" id="ARBA00004496"/>
    </source>
</evidence>
<sequence length="272" mass="30540">MWNFTDVEFKVLWERHSDSPLPPPMVFLSRTPMLEDFEREKYGAWQHLQATLDSSFDGVLETLLRPDVFVVLHGWNDREMENPHKRIRLYAARSGLRGYVLTQLPGETVLHSGGYTITECDPRALADAVVRAMPTAEAGRRFRNVPIAGGPATQQGGWAESDQLYRPGGSLVSESVELGASSDGLSERFFAVPATMTGGISVSQGRSKYGRRGILEEIMVWRDLPDDGRYVFVLDHAPTAMGIGSRHLTVKLAASIDRILERMETHREWEVR</sequence>
<gene>
    <name evidence="5" type="ORF">NDR86_21520</name>
</gene>
<evidence type="ECO:0000256" key="3">
    <source>
        <dbReference type="ARBA" id="ARBA00022490"/>
    </source>
</evidence>
<comment type="caution">
    <text evidence="5">The sequence shown here is derived from an EMBL/GenBank/DDBJ whole genome shotgun (WGS) entry which is preliminary data.</text>
</comment>
<dbReference type="AlphaFoldDB" id="A0A9X2J0L5"/>
<organism evidence="5 6">
    <name type="scientific">Nocardia pulmonis</name>
    <dbReference type="NCBI Taxonomy" id="2951408"/>
    <lineage>
        <taxon>Bacteria</taxon>
        <taxon>Bacillati</taxon>
        <taxon>Actinomycetota</taxon>
        <taxon>Actinomycetes</taxon>
        <taxon>Mycobacteriales</taxon>
        <taxon>Nocardiaceae</taxon>
        <taxon>Nocardia</taxon>
    </lineage>
</organism>
<proteinExistence type="inferred from homology"/>
<dbReference type="RefSeq" id="WP_251914582.1">
    <property type="nucleotide sequence ID" value="NZ_JAMRXG010000009.1"/>
</dbReference>
<dbReference type="Pfam" id="PF14011">
    <property type="entry name" value="ESX-1_EspG"/>
    <property type="match status" value="1"/>
</dbReference>
<reference evidence="5" key="1">
    <citation type="submission" date="2022-06" db="EMBL/GenBank/DDBJ databases">
        <title>Novel species in genus nocardia.</title>
        <authorList>
            <person name="Li F."/>
        </authorList>
    </citation>
    <scope>NUCLEOTIDE SEQUENCE</scope>
    <source>
        <strain evidence="5">CDC141</strain>
    </source>
</reference>
<dbReference type="InterPro" id="IPR025734">
    <property type="entry name" value="EspG"/>
</dbReference>
<dbReference type="EMBL" id="JAMRXG010000009">
    <property type="protein sequence ID" value="MCM6776066.1"/>
    <property type="molecule type" value="Genomic_DNA"/>
</dbReference>
<name>A0A9X2J0L5_9NOCA</name>
<keyword evidence="6" id="KW-1185">Reference proteome</keyword>
<protein>
    <submittedName>
        <fullName evidence="5">ESX secretion-associated protein EspG</fullName>
    </submittedName>
</protein>
<keyword evidence="4" id="KW-0143">Chaperone</keyword>
<evidence type="ECO:0000313" key="6">
    <source>
        <dbReference type="Proteomes" id="UP001139157"/>
    </source>
</evidence>
<evidence type="ECO:0000313" key="5">
    <source>
        <dbReference type="EMBL" id="MCM6776066.1"/>
    </source>
</evidence>
<comment type="subcellular location">
    <subcellularLocation>
        <location evidence="1">Cytoplasm</location>
    </subcellularLocation>
</comment>